<evidence type="ECO:0000313" key="1">
    <source>
        <dbReference type="EMBL" id="KJE27253.1"/>
    </source>
</evidence>
<dbReference type="AlphaFoldDB" id="A0A0D8BSU0"/>
<dbReference type="InterPro" id="IPR036410">
    <property type="entry name" value="HSP_DnaJ_Cys-rich_dom_sf"/>
</dbReference>
<reference evidence="1 2" key="1">
    <citation type="submission" date="2015-01" db="EMBL/GenBank/DDBJ databases">
        <authorList>
            <person name="Filippidou S."/>
            <person name="Jeanneret N."/>
            <person name="Russel-Delif L."/>
            <person name="Junier T."/>
            <person name="Wunderlin T."/>
            <person name="Molina V."/>
            <person name="Johnson S.L."/>
            <person name="Davenport K.W."/>
            <person name="Chain P.S."/>
            <person name="Dorador C."/>
            <person name="Junier P."/>
        </authorList>
    </citation>
    <scope>NUCLEOTIDE SEQUENCE [LARGE SCALE GENOMIC DNA]</scope>
    <source>
        <strain evidence="1 2">Et7/4</strain>
    </source>
</reference>
<proteinExistence type="predicted"/>
<dbReference type="SUPFAM" id="SSF57938">
    <property type="entry name" value="DnaJ/Hsp40 cysteine-rich domain"/>
    <property type="match status" value="1"/>
</dbReference>
<dbReference type="RefSeq" id="WP_044732480.1">
    <property type="nucleotide sequence ID" value="NZ_JYBP01000003.1"/>
</dbReference>
<dbReference type="EMBL" id="JYBP01000003">
    <property type="protein sequence ID" value="KJE27253.1"/>
    <property type="molecule type" value="Genomic_DNA"/>
</dbReference>
<name>A0A0D8BSU0_GEOKU</name>
<evidence type="ECO:0000313" key="2">
    <source>
        <dbReference type="Proteomes" id="UP000032522"/>
    </source>
</evidence>
<gene>
    <name evidence="1" type="ORF">LG52_2975</name>
</gene>
<dbReference type="Proteomes" id="UP000032522">
    <property type="component" value="Unassembled WGS sequence"/>
</dbReference>
<comment type="caution">
    <text evidence="1">The sequence shown here is derived from an EMBL/GenBank/DDBJ whole genome shotgun (WGS) entry which is preliminary data.</text>
</comment>
<dbReference type="PATRIC" id="fig|1462.6.peg.3252"/>
<protein>
    <submittedName>
        <fullName evidence="1">Uncharacterized protein</fullName>
    </submittedName>
</protein>
<sequence>MVNCWGCRFALEARGNKVRCLKAEELFGGKRWVNTLEEARCGMYEPFVGDNSRAPDKEQKKKVKATCPVCKGHRLIEVVFLDDKVYMTCYKCKGRGKIDLP</sequence>
<organism evidence="1 2">
    <name type="scientific">Geobacillus kaustophilus</name>
    <dbReference type="NCBI Taxonomy" id="1462"/>
    <lineage>
        <taxon>Bacteria</taxon>
        <taxon>Bacillati</taxon>
        <taxon>Bacillota</taxon>
        <taxon>Bacilli</taxon>
        <taxon>Bacillales</taxon>
        <taxon>Anoxybacillaceae</taxon>
        <taxon>Geobacillus</taxon>
        <taxon>Geobacillus thermoleovorans group</taxon>
    </lineage>
</organism>
<accession>A0A0D8BSU0</accession>